<protein>
    <submittedName>
        <fullName evidence="1">Uncharacterized protein</fullName>
    </submittedName>
</protein>
<accession>A0A0A1IWZ6</accession>
<dbReference type="OrthoDB" id="36456at10239"/>
<dbReference type="Proteomes" id="UP000030226">
    <property type="component" value="Segment"/>
</dbReference>
<dbReference type="EMBL" id="LN610577">
    <property type="protein sequence ID" value="CEF89662.1"/>
    <property type="molecule type" value="Genomic_DNA"/>
</dbReference>
<organism evidence="1 2">
    <name type="scientific">Pseudomonas phage vB_PaeS_PAO1_Ab18</name>
    <dbReference type="NCBI Taxonomy" id="1548905"/>
    <lineage>
        <taxon>Viruses</taxon>
        <taxon>Duplodnaviria</taxon>
        <taxon>Heunggongvirae</taxon>
        <taxon>Uroviricota</taxon>
        <taxon>Caudoviricetes</taxon>
        <taxon>Mesyanzhinovviridae</taxon>
        <taxon>Bradleyvirinae</taxon>
        <taxon>Abidjanvirus</taxon>
        <taxon>Abidjanvirus Ab18</taxon>
        <taxon>Pseudomonas virus Ab18</taxon>
    </lineage>
</organism>
<keyword evidence="2" id="KW-1185">Reference proteome</keyword>
<dbReference type="KEGG" id="vg:23680008"/>
<dbReference type="RefSeq" id="YP_009125126.1">
    <property type="nucleotide sequence ID" value="NC_026594.1"/>
</dbReference>
<evidence type="ECO:0000313" key="2">
    <source>
        <dbReference type="Proteomes" id="UP000030226"/>
    </source>
</evidence>
<proteinExistence type="predicted"/>
<gene>
    <name evidence="1" type="primary">ORF23</name>
</gene>
<name>A0A0A1IWZ6_9CAUD</name>
<reference evidence="1 2" key="1">
    <citation type="journal article" date="2015" name="PLoS ONE">
        <title>Investigation of a Large Collection of Pseudomonas aeruginosa Bacteriophages Collected from a Single Environmental Source in Abidjan, Cote d'Ivoire.</title>
        <authorList>
            <person name="Essoh C."/>
            <person name="Latino L."/>
            <person name="Midoux C."/>
            <person name="Blouin Y."/>
            <person name="Loukou G."/>
            <person name="Nguetta S.P."/>
            <person name="Lathro S."/>
            <person name="Cablanmian A."/>
            <person name="Kouassi A.K."/>
            <person name="Vergnaud G."/>
            <person name="Pourcel C."/>
        </authorList>
    </citation>
    <scope>NUCLEOTIDE SEQUENCE [LARGE SCALE GENOMIC DNA]</scope>
    <source>
        <strain evidence="1">Ab18</strain>
    </source>
</reference>
<evidence type="ECO:0000313" key="1">
    <source>
        <dbReference type="EMBL" id="CEF89662.1"/>
    </source>
</evidence>
<sequence>MDMPALNLEQKRAILVRLGVPAQVARGMASKTVSTFLNQQYALPSMRLRVEFEALRQVGRGWDLEELK</sequence>
<dbReference type="GeneID" id="23680008"/>